<reference evidence="2" key="1">
    <citation type="submission" date="2019-08" db="EMBL/GenBank/DDBJ databases">
        <authorList>
            <person name="Kucharzyk K."/>
            <person name="Murdoch R.W."/>
            <person name="Higgins S."/>
            <person name="Loffler F."/>
        </authorList>
    </citation>
    <scope>NUCLEOTIDE SEQUENCE</scope>
</reference>
<comment type="caution">
    <text evidence="2">The sequence shown here is derived from an EMBL/GenBank/DDBJ whole genome shotgun (WGS) entry which is preliminary data.</text>
</comment>
<protein>
    <recommendedName>
        <fullName evidence="3">ABC transporter Uup C-terminal domain-containing protein</fullName>
    </recommendedName>
</protein>
<proteinExistence type="predicted"/>
<evidence type="ECO:0000313" key="2">
    <source>
        <dbReference type="EMBL" id="MPN34638.1"/>
    </source>
</evidence>
<dbReference type="AlphaFoldDB" id="A0A645H6M8"/>
<accession>A0A645H6M8</accession>
<organism evidence="2">
    <name type="scientific">bioreactor metagenome</name>
    <dbReference type="NCBI Taxonomy" id="1076179"/>
    <lineage>
        <taxon>unclassified sequences</taxon>
        <taxon>metagenomes</taxon>
        <taxon>ecological metagenomes</taxon>
    </lineage>
</organism>
<evidence type="ECO:0008006" key="3">
    <source>
        <dbReference type="Google" id="ProtNLM"/>
    </source>
</evidence>
<dbReference type="EMBL" id="VSSQ01087789">
    <property type="protein sequence ID" value="MPN34638.1"/>
    <property type="molecule type" value="Genomic_DNA"/>
</dbReference>
<evidence type="ECO:0000256" key="1">
    <source>
        <dbReference type="SAM" id="Coils"/>
    </source>
</evidence>
<name>A0A645H6M8_9ZZZZ</name>
<keyword evidence="1" id="KW-0175">Coiled coil</keyword>
<feature type="coiled-coil region" evidence="1">
    <location>
        <begin position="40"/>
        <end position="108"/>
    </location>
</feature>
<sequence length="110" mass="13196">MDFLQRKKLEHLKDLETRDKEIRDGFAEAKSKEVISFQEQKEIEKEQRKKRNAIERCEKAIEETENKIKKLELSLSQPKDSVTLESELKVYNSLKTVLEQQMEEWENLQN</sequence>
<gene>
    <name evidence="2" type="ORF">SDC9_182132</name>
</gene>